<gene>
    <name evidence="1" type="ORF">FM069_01045</name>
</gene>
<name>A0A553H4J6_9PSED</name>
<dbReference type="Proteomes" id="UP000315235">
    <property type="component" value="Unassembled WGS sequence"/>
</dbReference>
<dbReference type="AlphaFoldDB" id="A0A553H4J6"/>
<protein>
    <submittedName>
        <fullName evidence="1">Uncharacterized protein</fullName>
    </submittedName>
</protein>
<organism evidence="1 2">
    <name type="scientific">Pseudomonas mangiferae</name>
    <dbReference type="NCBI Taxonomy" id="2593654"/>
    <lineage>
        <taxon>Bacteria</taxon>
        <taxon>Pseudomonadati</taxon>
        <taxon>Pseudomonadota</taxon>
        <taxon>Gammaproteobacteria</taxon>
        <taxon>Pseudomonadales</taxon>
        <taxon>Pseudomonadaceae</taxon>
        <taxon>Pseudomonas</taxon>
    </lineage>
</organism>
<dbReference type="OrthoDB" id="6895953at2"/>
<evidence type="ECO:0000313" key="1">
    <source>
        <dbReference type="EMBL" id="TRX76641.1"/>
    </source>
</evidence>
<reference evidence="1 2" key="1">
    <citation type="submission" date="2019-07" db="EMBL/GenBank/DDBJ databases">
        <title>Pseudomonas mangiferae sp. nov., isolated from bark of mango tree in Thailand.</title>
        <authorList>
            <person name="Srisuk N."/>
            <person name="Anurat P."/>
        </authorList>
    </citation>
    <scope>NUCLEOTIDE SEQUENCE [LARGE SCALE GENOMIC DNA]</scope>
    <source>
        <strain evidence="1 2">DMKU_BBB3-04</strain>
    </source>
</reference>
<keyword evidence="2" id="KW-1185">Reference proteome</keyword>
<dbReference type="RefSeq" id="WP_143486276.1">
    <property type="nucleotide sequence ID" value="NZ_VJOY01000001.1"/>
</dbReference>
<sequence>MFRDFAHHTAWTDAMRSGRDYVGLIEYQPKSPGADVRILWVIAPGCVCEADAETLADNMLEQIADITRDGDVIYQDGVRL</sequence>
<comment type="caution">
    <text evidence="1">The sequence shown here is derived from an EMBL/GenBank/DDBJ whole genome shotgun (WGS) entry which is preliminary data.</text>
</comment>
<accession>A0A553H4J6</accession>
<dbReference type="EMBL" id="VJOY01000001">
    <property type="protein sequence ID" value="TRX76641.1"/>
    <property type="molecule type" value="Genomic_DNA"/>
</dbReference>
<evidence type="ECO:0000313" key="2">
    <source>
        <dbReference type="Proteomes" id="UP000315235"/>
    </source>
</evidence>
<proteinExistence type="predicted"/>